<evidence type="ECO:0000259" key="1">
    <source>
        <dbReference type="Pfam" id="PF18711"/>
    </source>
</evidence>
<dbReference type="SUPFAM" id="SSF54593">
    <property type="entry name" value="Glyoxalase/Bleomycin resistance protein/Dihydroxybiphenyl dioxygenase"/>
    <property type="match status" value="1"/>
</dbReference>
<proteinExistence type="predicted"/>
<reference evidence="2 3" key="1">
    <citation type="journal article" date="2016" name="Front. Microbiol.">
        <title>Comprehensive Phylogenetic Analysis of Bovine Non-aureus Staphylococci Species Based on Whole-Genome Sequencing.</title>
        <authorList>
            <person name="Naushad S."/>
            <person name="Barkema H.W."/>
            <person name="Luby C."/>
            <person name="Condas L.A."/>
            <person name="Nobrega D.B."/>
            <person name="Carson D.A."/>
            <person name="De Buck J."/>
        </authorList>
    </citation>
    <scope>NUCLEOTIDE SEQUENCE [LARGE SCALE GENOMIC DNA]</scope>
    <source>
        <strain evidence="2 3">SNUC 1231</strain>
    </source>
</reference>
<name>A0A9Q6MUX6_9STAP</name>
<organism evidence="2 3">
    <name type="scientific">Staphylococcus succinus</name>
    <dbReference type="NCBI Taxonomy" id="61015"/>
    <lineage>
        <taxon>Bacteria</taxon>
        <taxon>Bacillati</taxon>
        <taxon>Bacillota</taxon>
        <taxon>Bacilli</taxon>
        <taxon>Bacillales</taxon>
        <taxon>Staphylococcaceae</taxon>
        <taxon>Staphylococcus</taxon>
    </lineage>
</organism>
<dbReference type="Gene3D" id="3.10.180.10">
    <property type="entry name" value="2,3-Dihydroxybiphenyl 1,2-Dioxygenase, domain 1"/>
    <property type="match status" value="1"/>
</dbReference>
<dbReference type="InterPro" id="IPR029068">
    <property type="entry name" value="Glyas_Bleomycin-R_OHBP_Dase"/>
</dbReference>
<sequence>MKFESITLLTSNFDETLQFYDETLECPVQVINQDTFIVHIGETELQFMKSTDLSQPYYHFAIDIPYNYFYDMKQHYQNILFLLMEDGRHTAYFESFVAHSMYFNDPSGNVVELIARVSNITDDPEFSRISEIGFVCNDSYEVYCALSQYQLDTYEHRPFSPNELNFIGDTRDESYILLTPENRKWLFSEKLSIAYPIKIKTPAFNLTYDINDQWYLTSS</sequence>
<dbReference type="EMBL" id="PZFQ01000033">
    <property type="protein sequence ID" value="PTI74779.1"/>
    <property type="molecule type" value="Genomic_DNA"/>
</dbReference>
<dbReference type="Proteomes" id="UP000241960">
    <property type="component" value="Unassembled WGS sequence"/>
</dbReference>
<comment type="caution">
    <text evidence="2">The sequence shown here is derived from an EMBL/GenBank/DDBJ whole genome shotgun (WGS) entry which is preliminary data.</text>
</comment>
<evidence type="ECO:0000313" key="3">
    <source>
        <dbReference type="Proteomes" id="UP000241960"/>
    </source>
</evidence>
<dbReference type="AlphaFoldDB" id="A0A9Q6MUX6"/>
<dbReference type="Pfam" id="PF18711">
    <property type="entry name" value="TxDE"/>
    <property type="match status" value="1"/>
</dbReference>
<dbReference type="RefSeq" id="WP_107545214.1">
    <property type="nucleotide sequence ID" value="NZ_JAMWVB010000002.1"/>
</dbReference>
<evidence type="ECO:0000313" key="2">
    <source>
        <dbReference type="EMBL" id="PTI74779.1"/>
    </source>
</evidence>
<accession>A0A9Q6MUX6</accession>
<gene>
    <name evidence="2" type="ORF">BU058_09755</name>
</gene>
<feature type="domain" description="Toxoflavin-degrading enzyme" evidence="1">
    <location>
        <begin position="129"/>
        <end position="183"/>
    </location>
</feature>
<protein>
    <recommendedName>
        <fullName evidence="1">Toxoflavin-degrading enzyme domain-containing protein</fullName>
    </recommendedName>
</protein>
<dbReference type="InterPro" id="IPR040553">
    <property type="entry name" value="TxDE"/>
</dbReference>